<evidence type="ECO:0000256" key="1">
    <source>
        <dbReference type="SAM" id="Coils"/>
    </source>
</evidence>
<evidence type="ECO:0000256" key="2">
    <source>
        <dbReference type="SAM" id="Phobius"/>
    </source>
</evidence>
<keyword evidence="1" id="KW-0175">Coiled coil</keyword>
<sequence length="440" mass="49880">MKKIILLLSAILVTSSLYSQDVDYNDTLVDGINTTWDNNDLDTAQVEAMNIQEIVTTWIMPEPEPKVVDETKLTETDLESIAQDLKFLDDLPKSYTDLPKEDLKNVLVQIDNKITKLTAERDSLLAQAVRNEELIKAKENTIGSLGKEKNIIGLTLETGNLTDANGNLINQKTDLEQQRETLKKYLYIALGVVILFVLILAVVLQRKRIQVQDVEIEQQISDIAKKNSYLEHAARIIRHDMHSGINTYMPRGITSLEKRLTVEDIQRLKIEGALKMVKEGLNHTQKVYKSVYEFTNLVKQNVVLNKSIVDAKDLIWKYISPNSYSSQVEISDLGDMEVNETLFCNAVENLIKNGLSYNDSEVKKVKIYNEEEYLIVEDNGKGFSQKQLEKHLTKYSKKADVTGEEKGLGLNICVAILEEHGFKLSCEKIEGGTKMKIKIK</sequence>
<keyword evidence="2" id="KW-0812">Transmembrane</keyword>
<dbReference type="GO" id="GO:0016301">
    <property type="term" value="F:kinase activity"/>
    <property type="evidence" value="ECO:0007669"/>
    <property type="project" value="UniProtKB-KW"/>
</dbReference>
<proteinExistence type="predicted"/>
<dbReference type="SUPFAM" id="SSF55874">
    <property type="entry name" value="ATPase domain of HSP90 chaperone/DNA topoisomerase II/histidine kinase"/>
    <property type="match status" value="1"/>
</dbReference>
<dbReference type="SMART" id="SM00387">
    <property type="entry name" value="HATPase_c"/>
    <property type="match status" value="1"/>
</dbReference>
<keyword evidence="4" id="KW-0808">Transferase</keyword>
<dbReference type="EMBL" id="LR796235">
    <property type="protein sequence ID" value="CAB4129946.1"/>
    <property type="molecule type" value="Genomic_DNA"/>
</dbReference>
<dbReference type="InterPro" id="IPR005467">
    <property type="entry name" value="His_kinase_dom"/>
</dbReference>
<accession>A0A6J5L9N4</accession>
<gene>
    <name evidence="4" type="ORF">UFOVP117_178</name>
</gene>
<keyword evidence="4" id="KW-0418">Kinase</keyword>
<feature type="domain" description="Histidine kinase" evidence="3">
    <location>
        <begin position="346"/>
        <end position="440"/>
    </location>
</feature>
<name>A0A6J5L9N4_9CAUD</name>
<evidence type="ECO:0000313" key="4">
    <source>
        <dbReference type="EMBL" id="CAB4129946.1"/>
    </source>
</evidence>
<dbReference type="PROSITE" id="PS50109">
    <property type="entry name" value="HIS_KIN"/>
    <property type="match status" value="1"/>
</dbReference>
<keyword evidence="2" id="KW-0472">Membrane</keyword>
<dbReference type="InterPro" id="IPR003594">
    <property type="entry name" value="HATPase_dom"/>
</dbReference>
<feature type="coiled-coil region" evidence="1">
    <location>
        <begin position="100"/>
        <end position="127"/>
    </location>
</feature>
<protein>
    <submittedName>
        <fullName evidence="4">BaeS Signal transduction histidine kinase</fullName>
    </submittedName>
</protein>
<reference evidence="4" key="1">
    <citation type="submission" date="2020-04" db="EMBL/GenBank/DDBJ databases">
        <authorList>
            <person name="Chiriac C."/>
            <person name="Salcher M."/>
            <person name="Ghai R."/>
            <person name="Kavagutti S V."/>
        </authorList>
    </citation>
    <scope>NUCLEOTIDE SEQUENCE</scope>
</reference>
<feature type="transmembrane region" description="Helical" evidence="2">
    <location>
        <begin position="185"/>
        <end position="204"/>
    </location>
</feature>
<dbReference type="InterPro" id="IPR036890">
    <property type="entry name" value="HATPase_C_sf"/>
</dbReference>
<organism evidence="4">
    <name type="scientific">uncultured Caudovirales phage</name>
    <dbReference type="NCBI Taxonomy" id="2100421"/>
    <lineage>
        <taxon>Viruses</taxon>
        <taxon>Duplodnaviria</taxon>
        <taxon>Heunggongvirae</taxon>
        <taxon>Uroviricota</taxon>
        <taxon>Caudoviricetes</taxon>
        <taxon>Peduoviridae</taxon>
        <taxon>Maltschvirus</taxon>
        <taxon>Maltschvirus maltsch</taxon>
    </lineage>
</organism>
<keyword evidence="2" id="KW-1133">Transmembrane helix</keyword>
<dbReference type="Gene3D" id="3.30.565.10">
    <property type="entry name" value="Histidine kinase-like ATPase, C-terminal domain"/>
    <property type="match status" value="1"/>
</dbReference>
<evidence type="ECO:0000259" key="3">
    <source>
        <dbReference type="PROSITE" id="PS50109"/>
    </source>
</evidence>
<dbReference type="Pfam" id="PF02518">
    <property type="entry name" value="HATPase_c"/>
    <property type="match status" value="1"/>
</dbReference>